<dbReference type="EMBL" id="JBIEIL010000001">
    <property type="protein sequence ID" value="MFG6202848.1"/>
    <property type="molecule type" value="Genomic_DNA"/>
</dbReference>
<proteinExistence type="predicted"/>
<dbReference type="Gene3D" id="2.60.40.10">
    <property type="entry name" value="Immunoglobulins"/>
    <property type="match status" value="1"/>
</dbReference>
<dbReference type="InterPro" id="IPR013783">
    <property type="entry name" value="Ig-like_fold"/>
</dbReference>
<gene>
    <name evidence="1" type="ORF">ACGSLL_00665</name>
</gene>
<organism evidence="1 2">
    <name type="scientific">Pseudomonas retamae</name>
    <dbReference type="NCBI Taxonomy" id="702110"/>
    <lineage>
        <taxon>Bacteria</taxon>
        <taxon>Pseudomonadati</taxon>
        <taxon>Pseudomonadota</taxon>
        <taxon>Gammaproteobacteria</taxon>
        <taxon>Pseudomonadales</taxon>
        <taxon>Pseudomonadaceae</taxon>
        <taxon>Pseudomonas</taxon>
    </lineage>
</organism>
<accession>A0ABW7D4T6</accession>
<sequence>MNDLVTPSKHRRNVELAPGNAELEATRILSIVNGDDLFIPPDGITTNGDLKFVGAAKPNQFAEILDHDIPVHDPVTVDDTGHFSAKLLDQKRGLHVYSVKTTDGQQSAPWNINVEVHETVSIDSVYGPDGTLIGNGKDTHHNELNFIGVGSPGKVVELVNNGTVLKLLNVGADGHWSANLKDLNTGTQNFIARETDGQQSSPWRVLIKQPAPISIQFVIGNESFQLIGNHEPTTDRKVTLVGTANPGETGWIVDYKRDLVPFAANDQGVYFATIEGLEENGFHTFRLRSDLGRLSWPWAIKVIPSKLG</sequence>
<keyword evidence="2" id="KW-1185">Reference proteome</keyword>
<name>A0ABW7D4T6_9PSED</name>
<dbReference type="Proteomes" id="UP001605918">
    <property type="component" value="Unassembled WGS sequence"/>
</dbReference>
<protein>
    <submittedName>
        <fullName evidence="1">Uncharacterized protein</fullName>
    </submittedName>
</protein>
<dbReference type="RefSeq" id="WP_394502144.1">
    <property type="nucleotide sequence ID" value="NZ_JBIEIL010000001.1"/>
</dbReference>
<reference evidence="1 2" key="1">
    <citation type="submission" date="2024-10" db="EMBL/GenBank/DDBJ databases">
        <title>Whole genome of Pseudomonas sp Strain RB5.</title>
        <authorList>
            <person name="Selami N."/>
        </authorList>
    </citation>
    <scope>NUCLEOTIDE SEQUENCE [LARGE SCALE GENOMIC DNA]</scope>
    <source>
        <strain evidence="1 2">RB5</strain>
    </source>
</reference>
<comment type="caution">
    <text evidence="1">The sequence shown here is derived from an EMBL/GenBank/DDBJ whole genome shotgun (WGS) entry which is preliminary data.</text>
</comment>
<evidence type="ECO:0000313" key="1">
    <source>
        <dbReference type="EMBL" id="MFG6202848.1"/>
    </source>
</evidence>
<evidence type="ECO:0000313" key="2">
    <source>
        <dbReference type="Proteomes" id="UP001605918"/>
    </source>
</evidence>